<comment type="function">
    <text evidence="12 19">Catalyzes the ATP-dependent transfer of a sulfur to tRNA to produce 4-thiouridine in position 8 of tRNAs, which functions as a near-UV photosensor. Also catalyzes the transfer of sulfur to the sulfur carrier protein ThiS, forming ThiS-thiocarboxylate. This is a step in the synthesis of thiazole, in the thiamine biosynthesis pathway. The sulfur is donated as persulfide by IscS.</text>
</comment>
<keyword evidence="3 19" id="KW-0963">Cytoplasm</keyword>
<dbReference type="PANTHER" id="PTHR43209">
    <property type="entry name" value="TRNA SULFURTRANSFERASE"/>
    <property type="match status" value="1"/>
</dbReference>
<dbReference type="NCBIfam" id="TIGR00342">
    <property type="entry name" value="tRNA uracil 4-sulfurtransferase ThiI"/>
    <property type="match status" value="1"/>
</dbReference>
<dbReference type="PROSITE" id="PS51165">
    <property type="entry name" value="THUMP"/>
    <property type="match status" value="1"/>
</dbReference>
<evidence type="ECO:0000256" key="12">
    <source>
        <dbReference type="ARBA" id="ARBA00058382"/>
    </source>
</evidence>
<dbReference type="CDD" id="cd01712">
    <property type="entry name" value="PPase_ThiI"/>
    <property type="match status" value="1"/>
</dbReference>
<evidence type="ECO:0000256" key="14">
    <source>
        <dbReference type="ARBA" id="ARBA00066827"/>
    </source>
</evidence>
<feature type="binding site" evidence="19">
    <location>
        <begin position="210"/>
        <end position="211"/>
    </location>
    <ligand>
        <name>ATP</name>
        <dbReference type="ChEBI" id="CHEBI:30616"/>
    </ligand>
</feature>
<reference evidence="20 21" key="1">
    <citation type="submission" date="2020-05" db="EMBL/GenBank/DDBJ databases">
        <title>FDA dAtabase for Regulatory Grade micrObial Sequences (FDA-ARGOS): Supporting development and validation of Infectious Disease Dx tests.</title>
        <authorList>
            <person name="Pederson C."/>
            <person name="Tallon L."/>
            <person name="Sadzewicz L."/>
            <person name="Zhao X."/>
            <person name="Vavikolanu K."/>
            <person name="Mehta A."/>
            <person name="Aluvathingal J."/>
            <person name="Nadendla S."/>
            <person name="Myers T."/>
            <person name="Yan Y."/>
            <person name="Sichtig H."/>
        </authorList>
    </citation>
    <scope>NUCLEOTIDE SEQUENCE [LARGE SCALE GENOMIC DNA]</scope>
    <source>
        <strain evidence="20 21">FDAARGOS_764</strain>
    </source>
</reference>
<keyword evidence="8 19" id="KW-0694">RNA-binding</keyword>
<protein>
    <recommendedName>
        <fullName evidence="15 19">Probable tRNA sulfurtransferase</fullName>
        <ecNumber evidence="14 19">2.8.1.4</ecNumber>
    </recommendedName>
    <alternativeName>
        <fullName evidence="16 19">Sulfur carrier protein ThiS sulfurtransferase</fullName>
    </alternativeName>
    <alternativeName>
        <fullName evidence="17 19">Thiamine biosynthesis protein ThiI</fullName>
    </alternativeName>
    <alternativeName>
        <fullName evidence="18 19">tRNA 4-thiouridine synthase</fullName>
    </alternativeName>
</protein>
<dbReference type="GO" id="GO:0004810">
    <property type="term" value="F:CCA tRNA nucleotidyltransferase activity"/>
    <property type="evidence" value="ECO:0007669"/>
    <property type="project" value="InterPro"/>
</dbReference>
<evidence type="ECO:0000256" key="8">
    <source>
        <dbReference type="ARBA" id="ARBA00022884"/>
    </source>
</evidence>
<evidence type="ECO:0000256" key="15">
    <source>
        <dbReference type="ARBA" id="ARBA00071867"/>
    </source>
</evidence>
<keyword evidence="7 19" id="KW-0067">ATP-binding</keyword>
<dbReference type="GO" id="GO:0009229">
    <property type="term" value="P:thiamine diphosphate biosynthetic process"/>
    <property type="evidence" value="ECO:0007669"/>
    <property type="project" value="UniProtKB-UniRule"/>
</dbReference>
<dbReference type="Pfam" id="PF22025">
    <property type="entry name" value="ThiI_fer"/>
    <property type="match status" value="1"/>
</dbReference>
<dbReference type="SMART" id="SM00981">
    <property type="entry name" value="THUMP"/>
    <property type="match status" value="1"/>
</dbReference>
<dbReference type="OMA" id="SMPEFCG"/>
<dbReference type="GO" id="GO:0140741">
    <property type="term" value="F:tRNA-uracil-4 sulfurtransferase activity"/>
    <property type="evidence" value="ECO:0007669"/>
    <property type="project" value="UniProtKB-EC"/>
</dbReference>
<evidence type="ECO:0000256" key="1">
    <source>
        <dbReference type="ARBA" id="ARBA00004496"/>
    </source>
</evidence>
<dbReference type="GO" id="GO:0002937">
    <property type="term" value="P:tRNA 4-thiouridine biosynthesis"/>
    <property type="evidence" value="ECO:0007669"/>
    <property type="project" value="TreeGrafter"/>
</dbReference>
<evidence type="ECO:0000256" key="16">
    <source>
        <dbReference type="ARBA" id="ARBA00075337"/>
    </source>
</evidence>
<feature type="binding site" evidence="19">
    <location>
        <position position="298"/>
    </location>
    <ligand>
        <name>ATP</name>
        <dbReference type="ChEBI" id="CHEBI:30616"/>
    </ligand>
</feature>
<dbReference type="RefSeq" id="WP_002839266.1">
    <property type="nucleotide sequence ID" value="NZ_CABKMR010000001.1"/>
</dbReference>
<evidence type="ECO:0000256" key="3">
    <source>
        <dbReference type="ARBA" id="ARBA00022490"/>
    </source>
</evidence>
<evidence type="ECO:0000256" key="4">
    <source>
        <dbReference type="ARBA" id="ARBA00022555"/>
    </source>
</evidence>
<dbReference type="Pfam" id="PF02568">
    <property type="entry name" value="ThiI"/>
    <property type="match status" value="1"/>
</dbReference>
<accession>A0A133MXM1</accession>
<dbReference type="InterPro" id="IPR020536">
    <property type="entry name" value="ThiI_AANH"/>
</dbReference>
<feature type="binding site" evidence="19">
    <location>
        <begin position="185"/>
        <end position="186"/>
    </location>
    <ligand>
        <name>ATP</name>
        <dbReference type="ChEBI" id="CHEBI:30616"/>
    </ligand>
</feature>
<dbReference type="Proteomes" id="UP000502899">
    <property type="component" value="Chromosome"/>
</dbReference>
<dbReference type="AlphaFoldDB" id="A0A133MXM1"/>
<dbReference type="EC" id="2.8.1.4" evidence="14 19"/>
<keyword evidence="9 19" id="KW-0784">Thiamine biosynthesis</keyword>
<evidence type="ECO:0000256" key="19">
    <source>
        <dbReference type="HAMAP-Rule" id="MF_00021"/>
    </source>
</evidence>
<keyword evidence="4 19" id="KW-0820">tRNA-binding</keyword>
<dbReference type="FunFam" id="3.40.50.620:FF:000053">
    <property type="entry name" value="Probable tRNA sulfurtransferase"/>
    <property type="match status" value="1"/>
</dbReference>
<evidence type="ECO:0000313" key="20">
    <source>
        <dbReference type="EMBL" id="QKH79787.1"/>
    </source>
</evidence>
<evidence type="ECO:0000256" key="6">
    <source>
        <dbReference type="ARBA" id="ARBA00022741"/>
    </source>
</evidence>
<evidence type="ECO:0000256" key="9">
    <source>
        <dbReference type="ARBA" id="ARBA00022977"/>
    </source>
</evidence>
<dbReference type="InterPro" id="IPR050102">
    <property type="entry name" value="tRNA_sulfurtransferase_ThiI"/>
</dbReference>
<evidence type="ECO:0000256" key="18">
    <source>
        <dbReference type="ARBA" id="ARBA00080570"/>
    </source>
</evidence>
<name>A0A133MXM1_FINMA</name>
<dbReference type="InterPro" id="IPR014729">
    <property type="entry name" value="Rossmann-like_a/b/a_fold"/>
</dbReference>
<evidence type="ECO:0000256" key="13">
    <source>
        <dbReference type="ARBA" id="ARBA00061472"/>
    </source>
</evidence>
<evidence type="ECO:0000256" key="10">
    <source>
        <dbReference type="ARBA" id="ARBA00050570"/>
    </source>
</evidence>
<comment type="catalytic activity">
    <reaction evidence="10 19">
        <text>[ThiI sulfur-carrier protein]-S-sulfanyl-L-cysteine + a uridine in tRNA + 2 reduced [2Fe-2S]-[ferredoxin] + ATP + H(+) = [ThiI sulfur-carrier protein]-L-cysteine + a 4-thiouridine in tRNA + 2 oxidized [2Fe-2S]-[ferredoxin] + AMP + diphosphate</text>
        <dbReference type="Rhea" id="RHEA:24176"/>
        <dbReference type="Rhea" id="RHEA-COMP:10000"/>
        <dbReference type="Rhea" id="RHEA-COMP:10001"/>
        <dbReference type="Rhea" id="RHEA-COMP:13337"/>
        <dbReference type="Rhea" id="RHEA-COMP:13338"/>
        <dbReference type="Rhea" id="RHEA-COMP:13339"/>
        <dbReference type="Rhea" id="RHEA-COMP:13340"/>
        <dbReference type="ChEBI" id="CHEBI:15378"/>
        <dbReference type="ChEBI" id="CHEBI:29950"/>
        <dbReference type="ChEBI" id="CHEBI:30616"/>
        <dbReference type="ChEBI" id="CHEBI:33019"/>
        <dbReference type="ChEBI" id="CHEBI:33737"/>
        <dbReference type="ChEBI" id="CHEBI:33738"/>
        <dbReference type="ChEBI" id="CHEBI:61963"/>
        <dbReference type="ChEBI" id="CHEBI:65315"/>
        <dbReference type="ChEBI" id="CHEBI:136798"/>
        <dbReference type="ChEBI" id="CHEBI:456215"/>
        <dbReference type="EC" id="2.8.1.4"/>
    </reaction>
</comment>
<dbReference type="SMR" id="A0A133MXM1"/>
<keyword evidence="6 19" id="KW-0547">Nucleotide-binding</keyword>
<sequence>MLDWYISVSFGELTLKGKNRHTFEKRAISKILDAISDYKIEEYYQEQGKLYIKADVNDFDEIIDHIKKVFGIVYISPCVKCEKTVESMQDGVLKIIEGKIIKDKLQTFKVDVHRVDKRFEPKSPELNPLLGGTILKKYGNYVKVDIKNPDFFIYVDIKDNCYVYTDRIKGWGGLPIGSSGRGLLLLSGGIDSPVAAFLMAKRGVRVDCLHFHSYPFTSQRGFEKVKQLAEEVSYYTGNINFYSVNLLPVYKAITKNCKERMMTIISRRFMMRIAERIANENKIDALITGESLGQVASQTIQGVSVINEVTSLPILRPLIASDKTEIIEIAREIGTYETSILPFEDCCTVFTPKRPVTKPRIYDVKREEENLDIEALVQECIDNMELIKIRQ</sequence>
<dbReference type="SUPFAM" id="SSF52402">
    <property type="entry name" value="Adenine nucleotide alpha hydrolases-like"/>
    <property type="match status" value="1"/>
</dbReference>
<dbReference type="GO" id="GO:0052837">
    <property type="term" value="P:thiazole biosynthetic process"/>
    <property type="evidence" value="ECO:0007669"/>
    <property type="project" value="TreeGrafter"/>
</dbReference>
<organism evidence="20 21">
    <name type="scientific">Finegoldia magna</name>
    <name type="common">Peptostreptococcus magnus</name>
    <dbReference type="NCBI Taxonomy" id="1260"/>
    <lineage>
        <taxon>Bacteria</taxon>
        <taxon>Bacillati</taxon>
        <taxon>Bacillota</taxon>
        <taxon>Tissierellia</taxon>
        <taxon>Tissierellales</taxon>
        <taxon>Peptoniphilaceae</taxon>
        <taxon>Finegoldia</taxon>
    </lineage>
</organism>
<evidence type="ECO:0000256" key="17">
    <source>
        <dbReference type="ARBA" id="ARBA00077849"/>
    </source>
</evidence>
<comment type="subcellular location">
    <subcellularLocation>
        <location evidence="1 19">Cytoplasm</location>
    </subcellularLocation>
</comment>
<dbReference type="InterPro" id="IPR003720">
    <property type="entry name" value="tRNA_STrfase"/>
</dbReference>
<dbReference type="Gene3D" id="3.30.2130.30">
    <property type="match status" value="1"/>
</dbReference>
<gene>
    <name evidence="19 20" type="primary">thiI</name>
    <name evidence="20" type="ORF">FOC70_05310</name>
</gene>
<proteinExistence type="inferred from homology"/>
<comment type="similarity">
    <text evidence="13 19">Belongs to the ThiI family.</text>
</comment>
<dbReference type="UniPathway" id="UPA00060"/>
<dbReference type="GO" id="GO:0000049">
    <property type="term" value="F:tRNA binding"/>
    <property type="evidence" value="ECO:0007669"/>
    <property type="project" value="UniProtKB-UniRule"/>
</dbReference>
<evidence type="ECO:0000256" key="7">
    <source>
        <dbReference type="ARBA" id="ARBA00022840"/>
    </source>
</evidence>
<dbReference type="Gene3D" id="3.40.50.620">
    <property type="entry name" value="HUPs"/>
    <property type="match status" value="1"/>
</dbReference>
<dbReference type="GO" id="GO:0005829">
    <property type="term" value="C:cytosol"/>
    <property type="evidence" value="ECO:0007669"/>
    <property type="project" value="TreeGrafter"/>
</dbReference>
<dbReference type="InterPro" id="IPR049961">
    <property type="entry name" value="ThiI_N"/>
</dbReference>
<evidence type="ECO:0000313" key="21">
    <source>
        <dbReference type="Proteomes" id="UP000502899"/>
    </source>
</evidence>
<dbReference type="InterPro" id="IPR004114">
    <property type="entry name" value="THUMP_dom"/>
</dbReference>
<dbReference type="GO" id="GO:0009228">
    <property type="term" value="P:thiamine biosynthetic process"/>
    <property type="evidence" value="ECO:0007669"/>
    <property type="project" value="UniProtKB-KW"/>
</dbReference>
<dbReference type="CDD" id="cd11716">
    <property type="entry name" value="THUMP_ThiI"/>
    <property type="match status" value="1"/>
</dbReference>
<feature type="binding site" evidence="19">
    <location>
        <position position="267"/>
    </location>
    <ligand>
        <name>ATP</name>
        <dbReference type="ChEBI" id="CHEBI:30616"/>
    </ligand>
</feature>
<dbReference type="SUPFAM" id="SSF143437">
    <property type="entry name" value="THUMP domain-like"/>
    <property type="match status" value="1"/>
</dbReference>
<dbReference type="PANTHER" id="PTHR43209:SF1">
    <property type="entry name" value="TRNA SULFURTRANSFERASE"/>
    <property type="match status" value="1"/>
</dbReference>
<dbReference type="Pfam" id="PF02926">
    <property type="entry name" value="THUMP"/>
    <property type="match status" value="1"/>
</dbReference>
<comment type="catalytic activity">
    <reaction evidence="11 19">
        <text>[ThiS sulfur-carrier protein]-C-terminal Gly-Gly-AMP + S-sulfanyl-L-cysteinyl-[cysteine desulfurase] + AH2 = [ThiS sulfur-carrier protein]-C-terminal-Gly-aminoethanethioate + L-cysteinyl-[cysteine desulfurase] + A + AMP + 2 H(+)</text>
        <dbReference type="Rhea" id="RHEA:43340"/>
        <dbReference type="Rhea" id="RHEA-COMP:12157"/>
        <dbReference type="Rhea" id="RHEA-COMP:12158"/>
        <dbReference type="Rhea" id="RHEA-COMP:12910"/>
        <dbReference type="Rhea" id="RHEA-COMP:19908"/>
        <dbReference type="ChEBI" id="CHEBI:13193"/>
        <dbReference type="ChEBI" id="CHEBI:15378"/>
        <dbReference type="ChEBI" id="CHEBI:17499"/>
        <dbReference type="ChEBI" id="CHEBI:29950"/>
        <dbReference type="ChEBI" id="CHEBI:61963"/>
        <dbReference type="ChEBI" id="CHEBI:90618"/>
        <dbReference type="ChEBI" id="CHEBI:232372"/>
        <dbReference type="ChEBI" id="CHEBI:456215"/>
    </reaction>
</comment>
<feature type="binding site" evidence="19">
    <location>
        <position position="289"/>
    </location>
    <ligand>
        <name>ATP</name>
        <dbReference type="ChEBI" id="CHEBI:30616"/>
    </ligand>
</feature>
<dbReference type="HAMAP" id="MF_00021">
    <property type="entry name" value="ThiI"/>
    <property type="match status" value="1"/>
</dbReference>
<evidence type="ECO:0000256" key="11">
    <source>
        <dbReference type="ARBA" id="ARBA00052330"/>
    </source>
</evidence>
<dbReference type="InterPro" id="IPR049962">
    <property type="entry name" value="THUMP_ThiI"/>
</dbReference>
<evidence type="ECO:0000256" key="5">
    <source>
        <dbReference type="ARBA" id="ARBA00022679"/>
    </source>
</evidence>
<dbReference type="GO" id="GO:0005524">
    <property type="term" value="F:ATP binding"/>
    <property type="evidence" value="ECO:0007669"/>
    <property type="project" value="UniProtKB-UniRule"/>
</dbReference>
<comment type="pathway">
    <text evidence="2 19">Cofactor biosynthesis; thiamine diphosphate biosynthesis.</text>
</comment>
<dbReference type="InterPro" id="IPR054173">
    <property type="entry name" value="ThiI_fer"/>
</dbReference>
<dbReference type="EMBL" id="CP054000">
    <property type="protein sequence ID" value="QKH79787.1"/>
    <property type="molecule type" value="Genomic_DNA"/>
</dbReference>
<evidence type="ECO:0000256" key="2">
    <source>
        <dbReference type="ARBA" id="ARBA00004948"/>
    </source>
</evidence>
<keyword evidence="5 19" id="KW-0808">Transferase</keyword>